<accession>G5GIZ3</accession>
<keyword evidence="4" id="KW-1133">Transmembrane helix</keyword>
<dbReference type="Gene3D" id="3.40.50.360">
    <property type="match status" value="1"/>
</dbReference>
<evidence type="ECO:0008006" key="9">
    <source>
        <dbReference type="Google" id="ProtNLM"/>
    </source>
</evidence>
<protein>
    <recommendedName>
        <fullName evidence="9">Flavodoxin-like fold domain-containing protein</fullName>
    </recommendedName>
</protein>
<evidence type="ECO:0000256" key="2">
    <source>
        <dbReference type="ARBA" id="ARBA00022643"/>
    </source>
</evidence>
<gene>
    <name evidence="7" type="ORF">HMPREF9333_01533</name>
</gene>
<dbReference type="STRING" id="679200.HMPREF9333_01533"/>
<evidence type="ECO:0000259" key="6">
    <source>
        <dbReference type="Pfam" id="PF02525"/>
    </source>
</evidence>
<dbReference type="AlphaFoldDB" id="G5GIZ3"/>
<dbReference type="eggNOG" id="COG0655">
    <property type="taxonomic scope" value="Bacteria"/>
</dbReference>
<evidence type="ECO:0000313" key="7">
    <source>
        <dbReference type="EMBL" id="EHI55397.1"/>
    </source>
</evidence>
<keyword evidence="4" id="KW-0472">Membrane</keyword>
<evidence type="ECO:0000313" key="8">
    <source>
        <dbReference type="Proteomes" id="UP000003011"/>
    </source>
</evidence>
<evidence type="ECO:0000256" key="4">
    <source>
        <dbReference type="SAM" id="Phobius"/>
    </source>
</evidence>
<dbReference type="OrthoDB" id="9805976at2"/>
<dbReference type="SUPFAM" id="SSF52218">
    <property type="entry name" value="Flavoproteins"/>
    <property type="match status" value="1"/>
</dbReference>
<dbReference type="Gene3D" id="3.30.1050.10">
    <property type="entry name" value="SCP2 sterol-binding domain"/>
    <property type="match status" value="1"/>
</dbReference>
<feature type="domain" description="Flavodoxin-like fold" evidence="6">
    <location>
        <begin position="27"/>
        <end position="194"/>
    </location>
</feature>
<feature type="domain" description="SCP2" evidence="5">
    <location>
        <begin position="336"/>
        <end position="412"/>
    </location>
</feature>
<keyword evidence="8" id="KW-1185">Reference proteome</keyword>
<dbReference type="PANTHER" id="PTHR43278">
    <property type="entry name" value="NAD(P)H-DEPENDENT FMN-CONTAINING OXIDOREDUCTASE YWQN-RELATED"/>
    <property type="match status" value="1"/>
</dbReference>
<dbReference type="EMBL" id="ACZL01000023">
    <property type="protein sequence ID" value="EHI55397.1"/>
    <property type="molecule type" value="Genomic_DNA"/>
</dbReference>
<dbReference type="SUPFAM" id="SSF55718">
    <property type="entry name" value="SCP-like"/>
    <property type="match status" value="1"/>
</dbReference>
<evidence type="ECO:0000256" key="1">
    <source>
        <dbReference type="ARBA" id="ARBA00022630"/>
    </source>
</evidence>
<evidence type="ECO:0000256" key="3">
    <source>
        <dbReference type="SAM" id="MobiDB-lite"/>
    </source>
</evidence>
<dbReference type="PANTHER" id="PTHR43278:SF2">
    <property type="entry name" value="IRON-SULFUR FLAVOPROTEIN"/>
    <property type="match status" value="1"/>
</dbReference>
<dbReference type="InterPro" id="IPR029039">
    <property type="entry name" value="Flavoprotein-like_sf"/>
</dbReference>
<dbReference type="Pfam" id="PF02036">
    <property type="entry name" value="SCP2"/>
    <property type="match status" value="1"/>
</dbReference>
<feature type="transmembrane region" description="Helical" evidence="4">
    <location>
        <begin position="477"/>
        <end position="494"/>
    </location>
</feature>
<comment type="caution">
    <text evidence="7">The sequence shown here is derived from an EMBL/GenBank/DDBJ whole genome shotgun (WGS) entry which is preliminary data.</text>
</comment>
<sequence>MKDVLTANNLHANTKAADNTGLNPALKVLLLNGSPKVEKSNSLHLAKAFCNGIKETCKADITQLDVYRLNIKDCLGCFHCWSKTPGICCIHDDMEYVLAKILESDIIIWSFPLYYFGIPSKLKALMDRQLPLNLPFMEKDSPSGAHPHRYDMSSKKYVFTSTCGFFTAQGNYLAVDEQINHMCGQNTFTSIYCGQGELFNVPQLKKRTDEYLSYVQKAGMEFITYTAISTSTRKKLDELLLPRQMYESMADASWGIDKGNINAKSFTGASPISALKGTSPEHVTSTSGSDTNTDKKSLNQNIKPAKSRSEHSGKGLIFTKQMSALYNPSSWTKDMVLEFNYTDINEKYQILLKNNGYKVIDSDFVKADTIIETPLDVWQKIGLGELDGQEALMQHLFSVKGDFSVMMNWDKYFGIGTDEGKKPDKYSESKASNMNLLLIPWIFIWIFLSINPYAGGISGILLCSVIPFAYIKYRGTLFEYISIFSVSALCIMAITGKPLIYIIPLSYMIFGIIWTASTFNKIPLTAYYSNNDFGGIKAFKNPLFIKTNRILTAAWGILYLITPIWTYFLILSGIGAWIGALNSILPVFMGFFTNWFKNWYPAYYASKG</sequence>
<reference evidence="7 8" key="1">
    <citation type="submission" date="2011-08" db="EMBL/GenBank/DDBJ databases">
        <title>The Genome Sequence of Johnsonella ignava ATCC 51276.</title>
        <authorList>
            <consortium name="The Broad Institute Genome Sequencing Platform"/>
            <person name="Earl A."/>
            <person name="Ward D."/>
            <person name="Feldgarden M."/>
            <person name="Gevers D."/>
            <person name="Izard J."/>
            <person name="Blanton J.M."/>
            <person name="Baranova O.V."/>
            <person name="Dewhirst F.E."/>
            <person name="Young S.K."/>
            <person name="Zeng Q."/>
            <person name="Gargeya S."/>
            <person name="Fitzgerald M."/>
            <person name="Haas B."/>
            <person name="Abouelleil A."/>
            <person name="Alvarado L."/>
            <person name="Arachchi H.M."/>
            <person name="Berlin A."/>
            <person name="Brown A."/>
            <person name="Chapman S.B."/>
            <person name="Chen Z."/>
            <person name="Dunbar C."/>
            <person name="Freedman E."/>
            <person name="Gearin G."/>
            <person name="Gellesch M."/>
            <person name="Goldberg J."/>
            <person name="Griggs A."/>
            <person name="Gujja S."/>
            <person name="Heiman D."/>
            <person name="Howarth C."/>
            <person name="Larson L."/>
            <person name="Lui A."/>
            <person name="MacDonald P.J.P."/>
            <person name="Montmayeur A."/>
            <person name="Murphy C."/>
            <person name="Neiman D."/>
            <person name="Pearson M."/>
            <person name="Priest M."/>
            <person name="Roberts A."/>
            <person name="Saif S."/>
            <person name="Shea T."/>
            <person name="Shenoy N."/>
            <person name="Sisk P."/>
            <person name="Stolte C."/>
            <person name="Sykes S."/>
            <person name="Wortman J."/>
            <person name="Nusbaum C."/>
            <person name="Birren B."/>
        </authorList>
    </citation>
    <scope>NUCLEOTIDE SEQUENCE [LARGE SCALE GENOMIC DNA]</scope>
    <source>
        <strain evidence="7 8">ATCC 51276</strain>
    </source>
</reference>
<feature type="transmembrane region" description="Helical" evidence="4">
    <location>
        <begin position="500"/>
        <end position="519"/>
    </location>
</feature>
<dbReference type="InterPro" id="IPR003680">
    <property type="entry name" value="Flavodoxin_fold"/>
</dbReference>
<dbReference type="InterPro" id="IPR036527">
    <property type="entry name" value="SCP2_sterol-bd_dom_sf"/>
</dbReference>
<proteinExistence type="predicted"/>
<dbReference type="InterPro" id="IPR051796">
    <property type="entry name" value="ISF_SsuE-like"/>
</dbReference>
<feature type="region of interest" description="Disordered" evidence="3">
    <location>
        <begin position="272"/>
        <end position="312"/>
    </location>
</feature>
<feature type="transmembrane region" description="Helical" evidence="4">
    <location>
        <begin position="576"/>
        <end position="596"/>
    </location>
</feature>
<keyword evidence="2" id="KW-0288">FMN</keyword>
<evidence type="ECO:0000259" key="5">
    <source>
        <dbReference type="Pfam" id="PF02036"/>
    </source>
</evidence>
<organism evidence="7 8">
    <name type="scientific">Johnsonella ignava ATCC 51276</name>
    <dbReference type="NCBI Taxonomy" id="679200"/>
    <lineage>
        <taxon>Bacteria</taxon>
        <taxon>Bacillati</taxon>
        <taxon>Bacillota</taxon>
        <taxon>Clostridia</taxon>
        <taxon>Lachnospirales</taxon>
        <taxon>Lachnospiraceae</taxon>
        <taxon>Johnsonella</taxon>
    </lineage>
</organism>
<name>G5GIZ3_9FIRM</name>
<dbReference type="Pfam" id="PF02525">
    <property type="entry name" value="Flavodoxin_2"/>
    <property type="match status" value="1"/>
</dbReference>
<dbReference type="InterPro" id="IPR003033">
    <property type="entry name" value="SCP2_sterol-bd_dom"/>
</dbReference>
<dbReference type="PATRIC" id="fig|679200.3.peg.1622"/>
<dbReference type="RefSeq" id="WP_005541231.1">
    <property type="nucleotide sequence ID" value="NZ_JH378833.1"/>
</dbReference>
<feature type="transmembrane region" description="Helical" evidence="4">
    <location>
        <begin position="550"/>
        <end position="570"/>
    </location>
</feature>
<dbReference type="Proteomes" id="UP000003011">
    <property type="component" value="Unassembled WGS sequence"/>
</dbReference>
<feature type="compositionally biased region" description="Polar residues" evidence="3">
    <location>
        <begin position="281"/>
        <end position="291"/>
    </location>
</feature>
<keyword evidence="1" id="KW-0285">Flavoprotein</keyword>
<dbReference type="HOGENOM" id="CLU_500316_0_0_9"/>
<keyword evidence="4" id="KW-0812">Transmembrane</keyword>